<feature type="transmembrane region" description="Helical" evidence="1">
    <location>
        <begin position="32"/>
        <end position="54"/>
    </location>
</feature>
<sequence>MRDKTRTTHILLNVYTILLTGLFMIFNNQSRSVMFIITMFCINIAVFSVTIIANKKEIRIHYVVGKSKKRLIKDSIVLDISSQLGSLLVFVSSTWLILKTHDIGIFTTLTILIVTLSSFKAFILYILLRKII</sequence>
<feature type="transmembrane region" description="Helical" evidence="1">
    <location>
        <begin position="75"/>
        <end position="97"/>
    </location>
</feature>
<keyword evidence="1" id="KW-1133">Transmembrane helix</keyword>
<keyword evidence="1" id="KW-0472">Membrane</keyword>
<dbReference type="AlphaFoldDB" id="A0A430AZI3"/>
<comment type="caution">
    <text evidence="2">The sequence shown here is derived from an EMBL/GenBank/DDBJ whole genome shotgun (WGS) entry which is preliminary data.</text>
</comment>
<proteinExistence type="predicted"/>
<protein>
    <submittedName>
        <fullName evidence="2">Uncharacterized protein</fullName>
    </submittedName>
</protein>
<feature type="transmembrane region" description="Helical" evidence="1">
    <location>
        <begin position="103"/>
        <end position="128"/>
    </location>
</feature>
<organism evidence="2 3">
    <name type="scientific">Vagococcus acidifermentans</name>
    <dbReference type="NCBI Taxonomy" id="564710"/>
    <lineage>
        <taxon>Bacteria</taxon>
        <taxon>Bacillati</taxon>
        <taxon>Bacillota</taxon>
        <taxon>Bacilli</taxon>
        <taxon>Lactobacillales</taxon>
        <taxon>Enterococcaceae</taxon>
        <taxon>Vagococcus</taxon>
    </lineage>
</organism>
<feature type="transmembrane region" description="Helical" evidence="1">
    <location>
        <begin position="7"/>
        <end position="26"/>
    </location>
</feature>
<evidence type="ECO:0000313" key="2">
    <source>
        <dbReference type="EMBL" id="RSU13454.1"/>
    </source>
</evidence>
<evidence type="ECO:0000313" key="3">
    <source>
        <dbReference type="Proteomes" id="UP000286773"/>
    </source>
</evidence>
<gene>
    <name evidence="2" type="ORF">CBF27_04560</name>
</gene>
<dbReference type="Proteomes" id="UP000286773">
    <property type="component" value="Unassembled WGS sequence"/>
</dbReference>
<reference evidence="2 3" key="1">
    <citation type="submission" date="2017-05" db="EMBL/GenBank/DDBJ databases">
        <title>Vagococcus spp. assemblies.</title>
        <authorList>
            <person name="Gulvik C.A."/>
        </authorList>
    </citation>
    <scope>NUCLEOTIDE SEQUENCE [LARGE SCALE GENOMIC DNA]</scope>
    <source>
        <strain evidence="2 3">LMG 24798</strain>
    </source>
</reference>
<keyword evidence="1" id="KW-0812">Transmembrane</keyword>
<evidence type="ECO:0000256" key="1">
    <source>
        <dbReference type="SAM" id="Phobius"/>
    </source>
</evidence>
<accession>A0A430AZI3</accession>
<name>A0A430AZI3_9ENTE</name>
<keyword evidence="3" id="KW-1185">Reference proteome</keyword>
<dbReference type="EMBL" id="NGKC01000003">
    <property type="protein sequence ID" value="RSU13454.1"/>
    <property type="molecule type" value="Genomic_DNA"/>
</dbReference>